<keyword evidence="4" id="KW-1185">Reference proteome</keyword>
<proteinExistence type="predicted"/>
<dbReference type="RefSeq" id="WP_214113010.1">
    <property type="nucleotide sequence ID" value="NZ_JAHCTB010000003.1"/>
</dbReference>
<dbReference type="NCBIfam" id="TIGR04183">
    <property type="entry name" value="Por_Secre_tail"/>
    <property type="match status" value="1"/>
</dbReference>
<protein>
    <submittedName>
        <fullName evidence="3">T9SS type A sorting domain-containing protein</fullName>
    </submittedName>
</protein>
<accession>A0ABS5S4J7</accession>
<dbReference type="Proteomes" id="UP001297092">
    <property type="component" value="Unassembled WGS sequence"/>
</dbReference>
<evidence type="ECO:0000313" key="4">
    <source>
        <dbReference type="Proteomes" id="UP001297092"/>
    </source>
</evidence>
<sequence length="190" mass="20962">MGKITFCVFFLIYNIISAQSAVEIIWENSISGTIASPTIEVGETVTWSWRDSSPKSVTSLPDSKENFDSGVVTGSNKFSYKFTQPGTNDYQNDANPAMHGTVTVVQKLSTEDKFVKNLSFYPNPVKSDLTIFSIYKVDSYQIFNVLGSMVAEGKGSGNYTQIDMSRLNSGLYFVKVISNSLQATLKIAKK</sequence>
<dbReference type="Gene3D" id="2.60.40.420">
    <property type="entry name" value="Cupredoxins - blue copper proteins"/>
    <property type="match status" value="1"/>
</dbReference>
<reference evidence="3 4" key="1">
    <citation type="submission" date="2021-05" db="EMBL/GenBank/DDBJ databases">
        <title>Aequorivita echinoideorum JCM 30378 genome.</title>
        <authorList>
            <person name="Zhang H."/>
            <person name="Li C."/>
        </authorList>
    </citation>
    <scope>NUCLEOTIDE SEQUENCE [LARGE SCALE GENOMIC DNA]</scope>
    <source>
        <strain evidence="3 4">JCM30378</strain>
    </source>
</reference>
<gene>
    <name evidence="3" type="ORF">KIV10_08090</name>
</gene>
<comment type="caution">
    <text evidence="3">The sequence shown here is derived from an EMBL/GenBank/DDBJ whole genome shotgun (WGS) entry which is preliminary data.</text>
</comment>
<dbReference type="SUPFAM" id="SSF49503">
    <property type="entry name" value="Cupredoxins"/>
    <property type="match status" value="1"/>
</dbReference>
<dbReference type="InterPro" id="IPR052721">
    <property type="entry name" value="ET_Amicyanin"/>
</dbReference>
<dbReference type="EMBL" id="JAHCTB010000003">
    <property type="protein sequence ID" value="MBT0608138.1"/>
    <property type="molecule type" value="Genomic_DNA"/>
</dbReference>
<name>A0ABS5S4J7_9FLAO</name>
<evidence type="ECO:0000256" key="1">
    <source>
        <dbReference type="ARBA" id="ARBA00022729"/>
    </source>
</evidence>
<dbReference type="PANTHER" id="PTHR36507">
    <property type="entry name" value="BLL1555 PROTEIN"/>
    <property type="match status" value="1"/>
</dbReference>
<dbReference type="InterPro" id="IPR008972">
    <property type="entry name" value="Cupredoxin"/>
</dbReference>
<dbReference type="InterPro" id="IPR026444">
    <property type="entry name" value="Secre_tail"/>
</dbReference>
<feature type="domain" description="Secretion system C-terminal sorting" evidence="2">
    <location>
        <begin position="121"/>
        <end position="186"/>
    </location>
</feature>
<organism evidence="3 4">
    <name type="scientific">Aequorivita echinoideorum</name>
    <dbReference type="NCBI Taxonomy" id="1549647"/>
    <lineage>
        <taxon>Bacteria</taxon>
        <taxon>Pseudomonadati</taxon>
        <taxon>Bacteroidota</taxon>
        <taxon>Flavobacteriia</taxon>
        <taxon>Flavobacteriales</taxon>
        <taxon>Flavobacteriaceae</taxon>
        <taxon>Aequorivita</taxon>
    </lineage>
</organism>
<keyword evidence="1" id="KW-0732">Signal</keyword>
<dbReference type="Pfam" id="PF18962">
    <property type="entry name" value="Por_Secre_tail"/>
    <property type="match status" value="1"/>
</dbReference>
<evidence type="ECO:0000313" key="3">
    <source>
        <dbReference type="EMBL" id="MBT0608138.1"/>
    </source>
</evidence>
<dbReference type="PANTHER" id="PTHR36507:SF1">
    <property type="entry name" value="BLL1555 PROTEIN"/>
    <property type="match status" value="1"/>
</dbReference>
<evidence type="ECO:0000259" key="2">
    <source>
        <dbReference type="Pfam" id="PF18962"/>
    </source>
</evidence>